<evidence type="ECO:0000256" key="1">
    <source>
        <dbReference type="ARBA" id="ARBA00010945"/>
    </source>
</evidence>
<keyword evidence="2" id="KW-0227">DNA damage</keyword>
<organism evidence="4 5">
    <name type="scientific">Paraglaciecola aquimarina</name>
    <dbReference type="NCBI Taxonomy" id="1235557"/>
    <lineage>
        <taxon>Bacteria</taxon>
        <taxon>Pseudomonadati</taxon>
        <taxon>Pseudomonadota</taxon>
        <taxon>Gammaproteobacteria</taxon>
        <taxon>Alteromonadales</taxon>
        <taxon>Alteromonadaceae</taxon>
        <taxon>Paraglaciecola</taxon>
    </lineage>
</organism>
<sequence length="476" mass="54787">MQKLWLYLCFPQLQLDALLQQNVPNKTAHQAYVILDERTNQICQLDHNAYQAGIRLGMGLGTAAMLKSDLQVIVYQTRINQEILHDIANSLYLLTSDISIHKPHGLLLQIQNMLSMYGGIKPYWQTIKQQLCHGLYNQGLSFSYGTGHSPFAAKILAATSWNKITDNTQVIEQAILPIKLSYTELSSQVIKKLERVGIYDVQSLLNIPLADLAKRFDADVANYIGKLTNQIPHPIQFFHPKKNFERYVELLYDLENIQALLPALGQILDLVERFLKNRDLLTQTLNIELYQREQAPLALEVHSRQGEYLAQRWLALLRLQFENTRLIAPVFAIGVRVHNTYVRSPDKQDLFSPKQGTLSRLQLLSLLQAKLGDQAVFTPSIQNDFRPESMLQVNQSTHKSLKNVKLQAMRPSLLLHHPESLKEKVNIIYGPERIETAWWEVNKITRDYFIAHNAQGQWYWVFKTPANEWFLHGVFS</sequence>
<evidence type="ECO:0000256" key="2">
    <source>
        <dbReference type="ARBA" id="ARBA00022763"/>
    </source>
</evidence>
<dbReference type="Proteomes" id="UP001247805">
    <property type="component" value="Unassembled WGS sequence"/>
</dbReference>
<accession>A0ABU3SWJ8</accession>
<dbReference type="InterPro" id="IPR050356">
    <property type="entry name" value="SulA_CellDiv_inhibitor"/>
</dbReference>
<protein>
    <submittedName>
        <fullName evidence="4">DNA polymerase Y family protein</fullName>
    </submittedName>
</protein>
<dbReference type="InterPro" id="IPR043502">
    <property type="entry name" value="DNA/RNA_pol_sf"/>
</dbReference>
<proteinExistence type="inferred from homology"/>
<keyword evidence="5" id="KW-1185">Reference proteome</keyword>
<gene>
    <name evidence="4" type="ORF">RS130_10850</name>
</gene>
<evidence type="ECO:0000313" key="5">
    <source>
        <dbReference type="Proteomes" id="UP001247805"/>
    </source>
</evidence>
<evidence type="ECO:0000313" key="4">
    <source>
        <dbReference type="EMBL" id="MDU0354363.1"/>
    </source>
</evidence>
<dbReference type="SUPFAM" id="SSF56672">
    <property type="entry name" value="DNA/RNA polymerases"/>
    <property type="match status" value="1"/>
</dbReference>
<dbReference type="Gene3D" id="3.40.1170.60">
    <property type="match status" value="1"/>
</dbReference>
<comment type="similarity">
    <text evidence="1">Belongs to the DNA polymerase type-Y family.</text>
</comment>
<reference evidence="4 5" key="1">
    <citation type="submission" date="2023-10" db="EMBL/GenBank/DDBJ databases">
        <title>Glaciecola aquimarina strain GGW-M5 nov., isolated from a coastal seawater.</title>
        <authorList>
            <person name="Bayburt H."/>
            <person name="Kim J.M."/>
            <person name="Choi B.J."/>
            <person name="Jeon C.O."/>
        </authorList>
    </citation>
    <scope>NUCLEOTIDE SEQUENCE [LARGE SCALE GENOMIC DNA]</scope>
    <source>
        <strain evidence="4 5">KCTC 32108</strain>
    </source>
</reference>
<dbReference type="EMBL" id="JAWDIO010000002">
    <property type="protein sequence ID" value="MDU0354363.1"/>
    <property type="molecule type" value="Genomic_DNA"/>
</dbReference>
<dbReference type="CDD" id="cd03468">
    <property type="entry name" value="PolY_like"/>
    <property type="match status" value="1"/>
</dbReference>
<evidence type="ECO:0000259" key="3">
    <source>
        <dbReference type="Pfam" id="PF00817"/>
    </source>
</evidence>
<dbReference type="InterPro" id="IPR043128">
    <property type="entry name" value="Rev_trsase/Diguanyl_cyclase"/>
</dbReference>
<dbReference type="InterPro" id="IPR001126">
    <property type="entry name" value="UmuC"/>
</dbReference>
<dbReference type="PANTHER" id="PTHR35369">
    <property type="entry name" value="BLR3025 PROTEIN-RELATED"/>
    <property type="match status" value="1"/>
</dbReference>
<dbReference type="RefSeq" id="WP_316025970.1">
    <property type="nucleotide sequence ID" value="NZ_JAWDIO010000002.1"/>
</dbReference>
<comment type="caution">
    <text evidence="4">The sequence shown here is derived from an EMBL/GenBank/DDBJ whole genome shotgun (WGS) entry which is preliminary data.</text>
</comment>
<dbReference type="Pfam" id="PF00817">
    <property type="entry name" value="IMS"/>
    <property type="match status" value="1"/>
</dbReference>
<dbReference type="PANTHER" id="PTHR35369:SF2">
    <property type="entry name" value="BLR3025 PROTEIN"/>
    <property type="match status" value="1"/>
</dbReference>
<feature type="domain" description="UmuC" evidence="3">
    <location>
        <begin position="32"/>
        <end position="157"/>
    </location>
</feature>
<name>A0ABU3SWJ8_9ALTE</name>
<dbReference type="Gene3D" id="3.30.70.270">
    <property type="match status" value="1"/>
</dbReference>